<proteinExistence type="predicted"/>
<dbReference type="EMBL" id="FNKK01000002">
    <property type="protein sequence ID" value="SDQ56191.1"/>
    <property type="molecule type" value="Genomic_DNA"/>
</dbReference>
<protein>
    <submittedName>
        <fullName evidence="1">Uncharacterized protein</fullName>
    </submittedName>
</protein>
<sequence length="192" mass="20724">MSRELATSPVALESAVNDGVAGTAGAWAGGPTAVEGFLRRVVADLSRLPSLVVEHAEFRHYGSGYASYVDVFMTKRDGSMRRSTNGRTEVEGLTVALCRLAPLAALFARSWRSSGPGAAGGRSMPELSRVVDVAPPEWEEECRQLGRVLDGHGIALLDSQTLGSPLDARLRVETVLGDPPYRVFDAWFHWVD</sequence>
<dbReference type="AlphaFoldDB" id="A0A1H1BWC3"/>
<gene>
    <name evidence="1" type="ORF">SAMN04489764_1161</name>
</gene>
<reference evidence="1 2" key="1">
    <citation type="submission" date="2016-10" db="EMBL/GenBank/DDBJ databases">
        <authorList>
            <person name="de Groot N.N."/>
        </authorList>
    </citation>
    <scope>NUCLEOTIDE SEQUENCE [LARGE SCALE GENOMIC DNA]</scope>
    <source>
        <strain evidence="1 2">DSM 43794</strain>
    </source>
</reference>
<dbReference type="Proteomes" id="UP000217103">
    <property type="component" value="Unassembled WGS sequence"/>
</dbReference>
<keyword evidence="2" id="KW-1185">Reference proteome</keyword>
<dbReference type="OrthoDB" id="2678393at2"/>
<organism evidence="1 2">
    <name type="scientific">Thermostaphylospora chromogena</name>
    <dbReference type="NCBI Taxonomy" id="35622"/>
    <lineage>
        <taxon>Bacteria</taxon>
        <taxon>Bacillati</taxon>
        <taxon>Actinomycetota</taxon>
        <taxon>Actinomycetes</taxon>
        <taxon>Streptosporangiales</taxon>
        <taxon>Thermomonosporaceae</taxon>
        <taxon>Thermostaphylospora</taxon>
    </lineage>
</organism>
<evidence type="ECO:0000313" key="1">
    <source>
        <dbReference type="EMBL" id="SDQ56191.1"/>
    </source>
</evidence>
<dbReference type="STRING" id="35622.SAMN04489764_1161"/>
<evidence type="ECO:0000313" key="2">
    <source>
        <dbReference type="Proteomes" id="UP000217103"/>
    </source>
</evidence>
<name>A0A1H1BWC3_9ACTN</name>
<accession>A0A1H1BWC3</accession>
<dbReference type="RefSeq" id="WP_093258108.1">
    <property type="nucleotide sequence ID" value="NZ_FNKK01000002.1"/>
</dbReference>